<feature type="compositionally biased region" description="Basic and acidic residues" evidence="1">
    <location>
        <begin position="32"/>
        <end position="64"/>
    </location>
</feature>
<feature type="compositionally biased region" description="Basic and acidic residues" evidence="1">
    <location>
        <begin position="297"/>
        <end position="313"/>
    </location>
</feature>
<feature type="compositionally biased region" description="Pro residues" evidence="1">
    <location>
        <begin position="77"/>
        <end position="86"/>
    </location>
</feature>
<feature type="region of interest" description="Disordered" evidence="1">
    <location>
        <begin position="334"/>
        <end position="409"/>
    </location>
</feature>
<sequence>MAFGKGWPSDGWWRDAWRYDDWGKAKGRGRRKGDGRDGQNGRDGRDGRDKADEDKVPKVSEEISRPAGPPSTADAPNPAPVPPVPAPVGSVGKGIGAREAKEVKEPKEESAPRAKDEVFEEIRNVLNANPALQIQFFDARVRQHLHALLGNGGRQRLKAALTMVHTCTLHKTRQDVKNWPAYLLTLLKKFDSDMSHQDLSERRVLATKIMEAKNNTYSSASTTPEKTDREGNRTESSEGEADESEDEPVEAPERLEFKAPRVTAPPPKPRPELDFFGDWNRETSEIRDFQAPRPPMRVHDDMQGHLHSHLHDPDAQVPHVRLRDADLQVHPDRNAYRWSRPPGMPPPGPPPGPPGPPGAGPPGMEGFGFGSFSSFGAGTFGTRPDMPRQPGVGATSKIQASQRSEVIAR</sequence>
<dbReference type="Proteomes" id="UP001152797">
    <property type="component" value="Unassembled WGS sequence"/>
</dbReference>
<keyword evidence="4" id="KW-1185">Reference proteome</keyword>
<accession>A0A9P1CCB2</accession>
<feature type="compositionally biased region" description="Basic and acidic residues" evidence="1">
    <location>
        <begin position="269"/>
        <end position="290"/>
    </location>
</feature>
<organism evidence="2">
    <name type="scientific">Cladocopium goreaui</name>
    <dbReference type="NCBI Taxonomy" id="2562237"/>
    <lineage>
        <taxon>Eukaryota</taxon>
        <taxon>Sar</taxon>
        <taxon>Alveolata</taxon>
        <taxon>Dinophyceae</taxon>
        <taxon>Suessiales</taxon>
        <taxon>Symbiodiniaceae</taxon>
        <taxon>Cladocopium</taxon>
    </lineage>
</organism>
<feature type="region of interest" description="Disordered" evidence="1">
    <location>
        <begin position="1"/>
        <end position="115"/>
    </location>
</feature>
<reference evidence="3" key="2">
    <citation type="submission" date="2024-04" db="EMBL/GenBank/DDBJ databases">
        <authorList>
            <person name="Chen Y."/>
            <person name="Shah S."/>
            <person name="Dougan E. K."/>
            <person name="Thang M."/>
            <person name="Chan C."/>
        </authorList>
    </citation>
    <scope>NUCLEOTIDE SEQUENCE [LARGE SCALE GENOMIC DNA]</scope>
</reference>
<feature type="compositionally biased region" description="Basic and acidic residues" evidence="1">
    <location>
        <begin position="96"/>
        <end position="115"/>
    </location>
</feature>
<protein>
    <submittedName>
        <fullName evidence="2">Uncharacterized protein</fullName>
    </submittedName>
</protein>
<dbReference type="EMBL" id="CAMXCT010001330">
    <property type="protein sequence ID" value="CAI3989054.1"/>
    <property type="molecule type" value="Genomic_DNA"/>
</dbReference>
<name>A0A9P1CCB2_9DINO</name>
<dbReference type="EMBL" id="CAMXCT020001330">
    <property type="protein sequence ID" value="CAL1142429.1"/>
    <property type="molecule type" value="Genomic_DNA"/>
</dbReference>
<feature type="compositionally biased region" description="Low complexity" evidence="1">
    <location>
        <begin position="370"/>
        <end position="382"/>
    </location>
</feature>
<feature type="compositionally biased region" description="Pro residues" evidence="1">
    <location>
        <begin position="342"/>
        <end position="360"/>
    </location>
</feature>
<evidence type="ECO:0000313" key="3">
    <source>
        <dbReference type="EMBL" id="CAL1142429.1"/>
    </source>
</evidence>
<dbReference type="AlphaFoldDB" id="A0A9P1CCB2"/>
<feature type="compositionally biased region" description="Polar residues" evidence="1">
    <location>
        <begin position="396"/>
        <end position="409"/>
    </location>
</feature>
<evidence type="ECO:0000256" key="1">
    <source>
        <dbReference type="SAM" id="MobiDB-lite"/>
    </source>
</evidence>
<proteinExistence type="predicted"/>
<feature type="compositionally biased region" description="Basic and acidic residues" evidence="1">
    <location>
        <begin position="12"/>
        <end position="24"/>
    </location>
</feature>
<evidence type="ECO:0000313" key="4">
    <source>
        <dbReference type="Proteomes" id="UP001152797"/>
    </source>
</evidence>
<feature type="compositionally biased region" description="Acidic residues" evidence="1">
    <location>
        <begin position="237"/>
        <end position="250"/>
    </location>
</feature>
<dbReference type="EMBL" id="CAMXCT030001330">
    <property type="protein sequence ID" value="CAL4776366.1"/>
    <property type="molecule type" value="Genomic_DNA"/>
</dbReference>
<gene>
    <name evidence="2" type="ORF">C1SCF055_LOCUS16151</name>
</gene>
<comment type="caution">
    <text evidence="2">The sequence shown here is derived from an EMBL/GenBank/DDBJ whole genome shotgun (WGS) entry which is preliminary data.</text>
</comment>
<feature type="compositionally biased region" description="Polar residues" evidence="1">
    <location>
        <begin position="215"/>
        <end position="224"/>
    </location>
</feature>
<reference evidence="2" key="1">
    <citation type="submission" date="2022-10" db="EMBL/GenBank/DDBJ databases">
        <authorList>
            <person name="Chen Y."/>
            <person name="Dougan E. K."/>
            <person name="Chan C."/>
            <person name="Rhodes N."/>
            <person name="Thang M."/>
        </authorList>
    </citation>
    <scope>NUCLEOTIDE SEQUENCE</scope>
</reference>
<evidence type="ECO:0000313" key="2">
    <source>
        <dbReference type="EMBL" id="CAI3989054.1"/>
    </source>
</evidence>
<feature type="region of interest" description="Disordered" evidence="1">
    <location>
        <begin position="215"/>
        <end position="313"/>
    </location>
</feature>
<feature type="compositionally biased region" description="Basic and acidic residues" evidence="1">
    <location>
        <begin position="225"/>
        <end position="236"/>
    </location>
</feature>